<dbReference type="GO" id="GO:0016020">
    <property type="term" value="C:membrane"/>
    <property type="evidence" value="ECO:0007669"/>
    <property type="project" value="TreeGrafter"/>
</dbReference>
<evidence type="ECO:0000313" key="4">
    <source>
        <dbReference type="EMBL" id="MBP0484315.1"/>
    </source>
</evidence>
<dbReference type="PANTHER" id="PTHR44196">
    <property type="entry name" value="DEHYDROGENASE/REDUCTASE SDR FAMILY MEMBER 7B"/>
    <property type="match status" value="1"/>
</dbReference>
<dbReference type="InterPro" id="IPR036291">
    <property type="entry name" value="NAD(P)-bd_dom_sf"/>
</dbReference>
<accession>A0A940MLZ8</accession>
<dbReference type="PANTHER" id="PTHR44196:SF1">
    <property type="entry name" value="DEHYDROGENASE_REDUCTASE SDR FAMILY MEMBER 7B"/>
    <property type="match status" value="1"/>
</dbReference>
<dbReference type="PRINTS" id="PR00081">
    <property type="entry name" value="GDHRDH"/>
</dbReference>
<dbReference type="AlphaFoldDB" id="A0A940MLZ8"/>
<evidence type="ECO:0000256" key="3">
    <source>
        <dbReference type="RuleBase" id="RU000363"/>
    </source>
</evidence>
<dbReference type="PRINTS" id="PR00080">
    <property type="entry name" value="SDRFAMILY"/>
</dbReference>
<comment type="caution">
    <text evidence="4">The sequence shown here is derived from an EMBL/GenBank/DDBJ whole genome shotgun (WGS) entry which is preliminary data.</text>
</comment>
<organism evidence="4 5">
    <name type="scientific">Sagittula salina</name>
    <dbReference type="NCBI Taxonomy" id="2820268"/>
    <lineage>
        <taxon>Bacteria</taxon>
        <taxon>Pseudomonadati</taxon>
        <taxon>Pseudomonadota</taxon>
        <taxon>Alphaproteobacteria</taxon>
        <taxon>Rhodobacterales</taxon>
        <taxon>Roseobacteraceae</taxon>
        <taxon>Sagittula</taxon>
    </lineage>
</organism>
<comment type="similarity">
    <text evidence="1 3">Belongs to the short-chain dehydrogenases/reductases (SDR) family.</text>
</comment>
<gene>
    <name evidence="4" type="ORF">J5474_17730</name>
</gene>
<dbReference type="CDD" id="cd05233">
    <property type="entry name" value="SDR_c"/>
    <property type="match status" value="1"/>
</dbReference>
<evidence type="ECO:0000313" key="5">
    <source>
        <dbReference type="Proteomes" id="UP000675940"/>
    </source>
</evidence>
<protein>
    <submittedName>
        <fullName evidence="4">SDR family NAD(P)-dependent oxidoreductase</fullName>
    </submittedName>
</protein>
<dbReference type="Gene3D" id="3.40.50.720">
    <property type="entry name" value="NAD(P)-binding Rossmann-like Domain"/>
    <property type="match status" value="1"/>
</dbReference>
<evidence type="ECO:0000256" key="2">
    <source>
        <dbReference type="ARBA" id="ARBA00023002"/>
    </source>
</evidence>
<dbReference type="InterPro" id="IPR002347">
    <property type="entry name" value="SDR_fam"/>
</dbReference>
<keyword evidence="5" id="KW-1185">Reference proteome</keyword>
<proteinExistence type="inferred from homology"/>
<reference evidence="4" key="1">
    <citation type="submission" date="2021-03" db="EMBL/GenBank/DDBJ databases">
        <title>Sagittula salina sp. nov. strain M10.9X isolated from the marine waste.</title>
        <authorList>
            <person name="Satari L."/>
            <person name="Molina-Menor E."/>
            <person name="Vidal-Verdu A."/>
            <person name="Pascual J."/>
            <person name="Pereto J."/>
            <person name="Porcar M."/>
        </authorList>
    </citation>
    <scope>NUCLEOTIDE SEQUENCE</scope>
    <source>
        <strain evidence="4">M10.9X</strain>
    </source>
</reference>
<keyword evidence="2" id="KW-0560">Oxidoreductase</keyword>
<dbReference type="Proteomes" id="UP000675940">
    <property type="component" value="Unassembled WGS sequence"/>
</dbReference>
<dbReference type="Pfam" id="PF00106">
    <property type="entry name" value="adh_short"/>
    <property type="match status" value="1"/>
</dbReference>
<dbReference type="EMBL" id="JAGISH010000011">
    <property type="protein sequence ID" value="MBP0484315.1"/>
    <property type="molecule type" value="Genomic_DNA"/>
</dbReference>
<dbReference type="SUPFAM" id="SSF51735">
    <property type="entry name" value="NAD(P)-binding Rossmann-fold domains"/>
    <property type="match status" value="1"/>
</dbReference>
<name>A0A940MLZ8_9RHOB</name>
<sequence length="251" mass="26347">MRVTPEDGIVVVTGAGSGLGRALAHVFAHKGFAVAGLGRRAEALEETAALCPGFFAVPVDIADAGAVRAAFATLPAPAVLVNNAAIYPRRDLLAETGESWAETVNSNLNGLVNCTLAALGPMVQRGQGRILNVATFADLNPLPGAAAYSVSKGAARIFTRALIADITDRFPGIVVSDWMPGMLATKMGIRDGLDPATAAAWGATLALLRDPSLTGSTFEMDREILPPRGLKNRVKDALLLRRRRPRVLSDL</sequence>
<evidence type="ECO:0000256" key="1">
    <source>
        <dbReference type="ARBA" id="ARBA00006484"/>
    </source>
</evidence>
<dbReference type="GO" id="GO:0016491">
    <property type="term" value="F:oxidoreductase activity"/>
    <property type="evidence" value="ECO:0007669"/>
    <property type="project" value="UniProtKB-KW"/>
</dbReference>
<dbReference type="RefSeq" id="WP_209362534.1">
    <property type="nucleotide sequence ID" value="NZ_JAGISH010000011.1"/>
</dbReference>